<dbReference type="Proteomes" id="UP000824540">
    <property type="component" value="Unassembled WGS sequence"/>
</dbReference>
<sequence>MSLLYSVSNYRAWLLASRQAGCRARTFKSAPALQLFPNAASYVHQNTADRSKAKQFPEEKQPPVGKEVKDPLLSSVKSCGPGEARTVGLVKQMVHDGRRWKISSEGLLIPRPGASPMLSFGLEGELLGMGMWSLGLGAVGAALAGIFLANTDFCLTKAEQANLEYLEDADLKTIGDEERTFKAKTLWEKSGAVLMAVRRPG</sequence>
<comment type="caution">
    <text evidence="3">The sequence shown here is derived from an EMBL/GenBank/DDBJ whole genome shotgun (WGS) entry which is preliminary data.</text>
</comment>
<organism evidence="3 4">
    <name type="scientific">Albula glossodonta</name>
    <name type="common">roundjaw bonefish</name>
    <dbReference type="NCBI Taxonomy" id="121402"/>
    <lineage>
        <taxon>Eukaryota</taxon>
        <taxon>Metazoa</taxon>
        <taxon>Chordata</taxon>
        <taxon>Craniata</taxon>
        <taxon>Vertebrata</taxon>
        <taxon>Euteleostomi</taxon>
        <taxon>Actinopterygii</taxon>
        <taxon>Neopterygii</taxon>
        <taxon>Teleostei</taxon>
        <taxon>Albuliformes</taxon>
        <taxon>Albulidae</taxon>
        <taxon>Albula</taxon>
    </lineage>
</organism>
<evidence type="ECO:0008006" key="5">
    <source>
        <dbReference type="Google" id="ProtNLM"/>
    </source>
</evidence>
<keyword evidence="4" id="KW-1185">Reference proteome</keyword>
<proteinExistence type="predicted"/>
<keyword evidence="2" id="KW-0472">Membrane</keyword>
<feature type="compositionally biased region" description="Basic and acidic residues" evidence="1">
    <location>
        <begin position="47"/>
        <end position="70"/>
    </location>
</feature>
<keyword evidence="2" id="KW-1133">Transmembrane helix</keyword>
<evidence type="ECO:0000256" key="1">
    <source>
        <dbReference type="SAM" id="MobiDB-lite"/>
    </source>
</evidence>
<dbReference type="EMBL" id="JAFBMS010000114">
    <property type="protein sequence ID" value="KAG9335636.1"/>
    <property type="molecule type" value="Genomic_DNA"/>
</dbReference>
<protein>
    <recommendedName>
        <fullName evidence="5">Peroxiredoxin-like 2 activated in M-CSF stimulated monocytes</fullName>
    </recommendedName>
</protein>
<evidence type="ECO:0000256" key="2">
    <source>
        <dbReference type="SAM" id="Phobius"/>
    </source>
</evidence>
<keyword evidence="2" id="KW-0812">Transmembrane</keyword>
<evidence type="ECO:0000313" key="3">
    <source>
        <dbReference type="EMBL" id="KAG9335636.1"/>
    </source>
</evidence>
<dbReference type="AlphaFoldDB" id="A0A8T2N6R5"/>
<evidence type="ECO:0000313" key="4">
    <source>
        <dbReference type="Proteomes" id="UP000824540"/>
    </source>
</evidence>
<reference evidence="3" key="1">
    <citation type="thesis" date="2021" institute="BYU ScholarsArchive" country="Provo, UT, USA">
        <title>Applications of and Algorithms for Genome Assembly and Genomic Analyses with an Emphasis on Marine Teleosts.</title>
        <authorList>
            <person name="Pickett B.D."/>
        </authorList>
    </citation>
    <scope>NUCLEOTIDE SEQUENCE</scope>
    <source>
        <strain evidence="3">HI-2016</strain>
    </source>
</reference>
<accession>A0A8T2N6R5</accession>
<gene>
    <name evidence="3" type="ORF">JZ751_004401</name>
</gene>
<feature type="region of interest" description="Disordered" evidence="1">
    <location>
        <begin position="47"/>
        <end position="72"/>
    </location>
</feature>
<dbReference type="OrthoDB" id="40334at2759"/>
<feature type="transmembrane region" description="Helical" evidence="2">
    <location>
        <begin position="126"/>
        <end position="149"/>
    </location>
</feature>
<name>A0A8T2N6R5_9TELE</name>